<dbReference type="Gene3D" id="3.10.129.110">
    <property type="entry name" value="Polyketide synthase dehydratase"/>
    <property type="match status" value="1"/>
</dbReference>
<evidence type="ECO:0000256" key="3">
    <source>
        <dbReference type="ARBA" id="ARBA00022679"/>
    </source>
</evidence>
<feature type="compositionally biased region" description="Basic and acidic residues" evidence="6">
    <location>
        <begin position="1732"/>
        <end position="1743"/>
    </location>
</feature>
<dbReference type="Pfam" id="PF00698">
    <property type="entry name" value="Acyl_transf_1"/>
    <property type="match status" value="1"/>
</dbReference>
<keyword evidence="2" id="KW-0597">Phosphoprotein</keyword>
<evidence type="ECO:0000256" key="2">
    <source>
        <dbReference type="ARBA" id="ARBA00022553"/>
    </source>
</evidence>
<dbReference type="PROSITE" id="PS50075">
    <property type="entry name" value="CARRIER"/>
    <property type="match status" value="1"/>
</dbReference>
<dbReference type="Pfam" id="PF16073">
    <property type="entry name" value="SAT"/>
    <property type="match status" value="1"/>
</dbReference>
<sequence length="2307" mass="248747">MASSPSAATKPLLLVFGPLPLSIDISTISGICELANNSNQGWLLDISFNLVKDYSTARPVLSSLGQDKSCHETGAAQLDSLSRFVDRNATAQERARAARSISFPLANKLLIPLVLVAQLAQYGEFLVRAGMGHGLQSSGPESSDSVQVEAVGYCVGLLSAFVVTSSRNEAQFRMYAAAAIRLGMLIGSVVDIHEGPGGPKSGALSISWQQLEADGGVPSALESILKSFPETYMSNWFDRNSATVTGPLHTLPSLRHSLKAASIQSTIVSGLHGRYHDTHHTDPTAKLEAFCDAHPEFQLPDASACCLPPRLNDGKGAVRQGRLHQHALRAILVDTLRWFETFRTVEREFLRDGEVVVFGLERPIPPSRVSELASRVRYNYMSRHAAGTGPADYCSPDATPYSKDDIAIVGMSAKVAGADSLEEFWDLLCAGKSQHVPVPRDRFGVYDKTMLRTPDQSRRWFANLLSAPEEFDHRFFGKTPRESAAMDPQQRLMLQVAYQAVEQAGYLNNNNSNNSSSSDRVGCFVGCSTCDYEQNVACHAPTAFSATGQLRAFAVGRVSHFFGWTGPSVTLDTACSSSAVAVHQACRAILAGDCDAALAGGAFVMCGPQWFQDLGAASFLSPTGQCKPFDAAADGYCRGDGVAAVFLKRMDKALADGDEILGVIGATVVQQNRNSTPIVVPNESSLSDLFSTALDKAGVDASHVSVIEAHGTGTAVGDPAEYGAIRQVFGGSKRHTPLSLGSVKGTIGHTECTAGVISLIKVVLMMCTAKIPPQVSFNTINPSLKASPADMIDIQNTGSVKAWDVPNKVALVNSYGASGSNTCILVKQPPRAVKTRLAVNVEESGDRQYPFWLSAHDEQALRRCAGALQKFISKLRDNSSAGIAPPSLAKISASASRQRDRTLPRSLFTKASTLDELERKLQAFRDDVQPHADASTPAPVHKPVILCFGGQVSTSVGLDRDVFDRTAILRTHLDEVDAVARAQGAGSIYPAIFQTTPLADPVQLQVALLALQYATARCWMDCGVEPASVVGHSFGEFAAACVAGVLSLRDTVRLVACRARLVRDRWGADRGRMLAVEADLADVRDAVAGSGGQAAVACYNGPRSFTLSGTTAAVEAVARDLDLKGRAASGASKSVKVKLLNVSHAFHSPLVEPHLVEGLGRCAQTLTFSKQTIHVEKAVEFEAGDERLDATYFPSQMRNPVYFHHAVKRLADRYQSTGAIFLEAGSASTITNMASRVLVGQPDGHFKFQPIAITSGGPATKSTKCWDGLVDATLNLWRAGAGPATQFWAHHPLQARSDPSPPLLLPPYQFEPSRHWLDRLPFPGDLPGAAGDEAMHNASPSGLVYFDGLVDGDSDKIRFRVNNKHPRYKKLMDGHLMARTAAVCPVFVQLDLVVQALSMTICTPPGLQDNRDSSSLLSALGKQPLISDVVCSAPLCDNPDQMVWLEMPPASTQCSLLRSKNNGDDRYVDRDHGDRSEFHFEVYSTDKLESASGPGLHNKIVHTTGKITLASRGDPAVGREVAQFARLVDMGQVERLLHGSAMDLDNSLSHNSVYHMFEDVVEYCAEYRGIQRLISRDRQTAAIVNRRLDDDDHAGQASWIKPCTADTLAQVAGMWMNCLAVDRDPTCIYVFSGLERWLRVPGPEDHRPPSDMHVLATHHRTSDRSAVSDVFAFDASTGKLLEVMLGVSWAKVPRSNMQRTLARCAGASRPEPTRHMPKSHSAVTVPFANTADHGRPEARHAAKSDSAATGSAKKQEVARTLINILVQLSGLDACDVTHDSELVNLGIDSLMNMELASDIRGALKLEVDEGALMEARTVAELISYVQNLVELQSPSTRKPPSGLLVTGHSFHQSPKSEESILASTVSAVDAYSADTSPTRSEPDLSTPLWPPSSAVVMDYVRTMTQGWATPLELEAATKQSTGPRAARTQDRVVVVTGGTGGLGAHLVARLVTDPSVARVICLNRRKPHSDAAARQHQAVLAKTGLDLDDPRHSSARSKLVVWETDLSQPALGLDDAAYEDLTHSAGEIVHNGWLMTLSRGVDGFEPQLRVMRRVLDLARDAALRQPAAVVVFQFVSSVAVVGRAPAGAVCEERVRGVESVLPAGYAEAKWACELMVDATLHDGRWGGAFRPMAVRLGQIAASRATGYWNAAEHVSFMIKSSLTLGVLPRLGGVLSWTPVEDVAGTLVDLLAAPRPYPVYHVDNPVRQPWGDMIALLGQELGLHGECTVPFGEWVRRVRELGAGAGNPAYVLVDFLEANFEHISCGGMLLETSHSQEHSETMRQVRPFDAGLVRLFIQRWRESGFLPL</sequence>
<dbReference type="InterPro" id="IPR014030">
    <property type="entry name" value="Ketoacyl_synth_N"/>
</dbReference>
<dbReference type="InterPro" id="IPR049900">
    <property type="entry name" value="PKS_mFAS_DH"/>
</dbReference>
<dbReference type="InterPro" id="IPR042104">
    <property type="entry name" value="PKS_dehydratase_sf"/>
</dbReference>
<dbReference type="Pfam" id="PF00109">
    <property type="entry name" value="ketoacyl-synt"/>
    <property type="match status" value="1"/>
</dbReference>
<name>G4N9D3_PYRO7</name>
<dbReference type="CDD" id="cd00833">
    <property type="entry name" value="PKS"/>
    <property type="match status" value="1"/>
</dbReference>
<dbReference type="InterPro" id="IPR014031">
    <property type="entry name" value="Ketoacyl_synth_C"/>
</dbReference>
<dbReference type="InterPro" id="IPR016039">
    <property type="entry name" value="Thiolase-like"/>
</dbReference>
<dbReference type="OMA" id="FRINTMI"/>
<keyword evidence="4" id="KW-0012">Acyltransferase</keyword>
<reference evidence="10 11" key="1">
    <citation type="journal article" date="2005" name="Nature">
        <title>The genome sequence of the rice blast fungus Magnaporthe grisea.</title>
        <authorList>
            <person name="Dean R.A."/>
            <person name="Talbot N.J."/>
            <person name="Ebbole D.J."/>
            <person name="Farman M.L."/>
            <person name="Mitchell T.K."/>
            <person name="Orbach M.J."/>
            <person name="Thon M."/>
            <person name="Kulkarni R."/>
            <person name="Xu J.R."/>
            <person name="Pan H."/>
            <person name="Read N.D."/>
            <person name="Lee Y.H."/>
            <person name="Carbone I."/>
            <person name="Brown D."/>
            <person name="Oh Y.Y."/>
            <person name="Donofrio N."/>
            <person name="Jeong J.S."/>
            <person name="Soanes D.M."/>
            <person name="Djonovic S."/>
            <person name="Kolomiets E."/>
            <person name="Rehmeyer C."/>
            <person name="Li W."/>
            <person name="Harding M."/>
            <person name="Kim S."/>
            <person name="Lebrun M.H."/>
            <person name="Bohnert H."/>
            <person name="Coughlan S."/>
            <person name="Butler J."/>
            <person name="Calvo S."/>
            <person name="Ma L.J."/>
            <person name="Nicol R."/>
            <person name="Purcell S."/>
            <person name="Nusbaum C."/>
            <person name="Galagan J.E."/>
            <person name="Birren B.W."/>
        </authorList>
    </citation>
    <scope>NUCLEOTIDE SEQUENCE [LARGE SCALE GENOMIC DNA]</scope>
    <source>
        <strain evidence="11">70-15 / ATCC MYA-4617 / FGSC 8958</strain>
    </source>
</reference>
<dbReference type="GO" id="GO:0004315">
    <property type="term" value="F:3-oxoacyl-[acyl-carrier-protein] synthase activity"/>
    <property type="evidence" value="ECO:0007669"/>
    <property type="project" value="InterPro"/>
</dbReference>
<dbReference type="InterPro" id="IPR018201">
    <property type="entry name" value="Ketoacyl_synth_AS"/>
</dbReference>
<dbReference type="STRING" id="242507.G4N9D3"/>
<dbReference type="PROSITE" id="PS00606">
    <property type="entry name" value="KS3_1"/>
    <property type="match status" value="1"/>
</dbReference>
<keyword evidence="1" id="KW-0596">Phosphopantetheine</keyword>
<dbReference type="EMBL" id="CM001234">
    <property type="protein sequence ID" value="EHA51174.1"/>
    <property type="molecule type" value="Genomic_DNA"/>
</dbReference>
<dbReference type="SMART" id="SM00827">
    <property type="entry name" value="PKS_AT"/>
    <property type="match status" value="1"/>
</dbReference>
<feature type="region of interest" description="C-terminal hotdog fold" evidence="5">
    <location>
        <begin position="1545"/>
        <end position="1698"/>
    </location>
</feature>
<evidence type="ECO:0000313" key="11">
    <source>
        <dbReference type="Proteomes" id="UP000009058"/>
    </source>
</evidence>
<dbReference type="InterPro" id="IPR036291">
    <property type="entry name" value="NAD(P)-bd_dom_sf"/>
</dbReference>
<evidence type="ECO:0000259" key="8">
    <source>
        <dbReference type="PROSITE" id="PS52004"/>
    </source>
</evidence>
<accession>G4N9D3</accession>
<feature type="active site" description="Proton donor; for dehydratase activity" evidence="5">
    <location>
        <position position="1606"/>
    </location>
</feature>
<dbReference type="Gene3D" id="3.40.47.10">
    <property type="match status" value="1"/>
</dbReference>
<dbReference type="KEGG" id="mgr:MGG_10011"/>
<dbReference type="InterPro" id="IPR020806">
    <property type="entry name" value="PKS_PP-bd"/>
</dbReference>
<dbReference type="InterPro" id="IPR016035">
    <property type="entry name" value="Acyl_Trfase/lysoPLipase"/>
</dbReference>
<dbReference type="eggNOG" id="KOG1202">
    <property type="taxonomic scope" value="Eukaryota"/>
</dbReference>
<feature type="active site" description="Proton acceptor; for dehydratase activity" evidence="5">
    <location>
        <position position="1375"/>
    </location>
</feature>
<keyword evidence="11" id="KW-1185">Reference proteome</keyword>
<dbReference type="SUPFAM" id="SSF51735">
    <property type="entry name" value="NAD(P)-binding Rossmann-fold domains"/>
    <property type="match status" value="1"/>
</dbReference>
<dbReference type="InParanoid" id="G4N9D3"/>
<dbReference type="SUPFAM" id="SSF47336">
    <property type="entry name" value="ACP-like"/>
    <property type="match status" value="1"/>
</dbReference>
<dbReference type="PANTHER" id="PTHR43775:SF14">
    <property type="entry name" value="ITERATIVE POLYKETIDE SYNTHASE AFOE-RELATED"/>
    <property type="match status" value="1"/>
</dbReference>
<evidence type="ECO:0000259" key="7">
    <source>
        <dbReference type="PROSITE" id="PS50075"/>
    </source>
</evidence>
<dbReference type="SUPFAM" id="SSF52151">
    <property type="entry name" value="FabD/lysophospholipase-like"/>
    <property type="match status" value="1"/>
</dbReference>
<dbReference type="eggNOG" id="KOG1178">
    <property type="taxonomic scope" value="Eukaryota"/>
</dbReference>
<dbReference type="Gene3D" id="3.30.70.3290">
    <property type="match status" value="1"/>
</dbReference>
<feature type="domain" description="Ketosynthase family 3 (KS3)" evidence="8">
    <location>
        <begin position="403"/>
        <end position="828"/>
    </location>
</feature>
<dbReference type="VEuPathDB" id="FungiDB:MGG_10011"/>
<gene>
    <name evidence="10" type="ORF">MGG_10011</name>
</gene>
<dbReference type="PANTHER" id="PTHR43775">
    <property type="entry name" value="FATTY ACID SYNTHASE"/>
    <property type="match status" value="1"/>
</dbReference>
<feature type="domain" description="PKS/mFAS DH" evidence="9">
    <location>
        <begin position="1342"/>
        <end position="1698"/>
    </location>
</feature>
<evidence type="ECO:0000256" key="4">
    <source>
        <dbReference type="ARBA" id="ARBA00023315"/>
    </source>
</evidence>
<dbReference type="SUPFAM" id="SSF55048">
    <property type="entry name" value="Probable ACP-binding domain of malonyl-CoA ACP transacylase"/>
    <property type="match status" value="1"/>
</dbReference>
<dbReference type="InterPro" id="IPR009081">
    <property type="entry name" value="PP-bd_ACP"/>
</dbReference>
<dbReference type="InterPro" id="IPR001227">
    <property type="entry name" value="Ac_transferase_dom_sf"/>
</dbReference>
<organism evidence="10 11">
    <name type="scientific">Pyricularia oryzae (strain 70-15 / ATCC MYA-4617 / FGSC 8958)</name>
    <name type="common">Rice blast fungus</name>
    <name type="synonym">Magnaporthe oryzae</name>
    <dbReference type="NCBI Taxonomy" id="242507"/>
    <lineage>
        <taxon>Eukaryota</taxon>
        <taxon>Fungi</taxon>
        <taxon>Dikarya</taxon>
        <taxon>Ascomycota</taxon>
        <taxon>Pezizomycotina</taxon>
        <taxon>Sordariomycetes</taxon>
        <taxon>Sordariomycetidae</taxon>
        <taxon>Magnaporthales</taxon>
        <taxon>Pyriculariaceae</taxon>
        <taxon>Pyricularia</taxon>
    </lineage>
</organism>
<dbReference type="GO" id="GO:0006633">
    <property type="term" value="P:fatty acid biosynthetic process"/>
    <property type="evidence" value="ECO:0007669"/>
    <property type="project" value="InterPro"/>
</dbReference>
<protein>
    <submittedName>
        <fullName evidence="10">Polyketide synthase</fullName>
    </submittedName>
</protein>
<dbReference type="InterPro" id="IPR032088">
    <property type="entry name" value="SAT"/>
</dbReference>
<feature type="domain" description="Carrier" evidence="7">
    <location>
        <begin position="1752"/>
        <end position="1829"/>
    </location>
</feature>
<dbReference type="Proteomes" id="UP000009058">
    <property type="component" value="Chromosome 4"/>
</dbReference>
<dbReference type="SMR" id="G4N9D3"/>
<evidence type="ECO:0000313" key="10">
    <source>
        <dbReference type="EMBL" id="EHA51174.1"/>
    </source>
</evidence>
<reference key="2">
    <citation type="submission" date="2011-05" db="EMBL/GenBank/DDBJ databases">
        <title>The Genome Sequence of Magnaporthe oryzae 70-15.</title>
        <authorList>
            <consortium name="The Broad Institute Genome Sequencing Platform"/>
            <person name="Ma L.-J."/>
            <person name="Dead R."/>
            <person name="Young S.K."/>
            <person name="Zeng Q."/>
            <person name="Gargeya S."/>
            <person name="Fitzgerald M."/>
            <person name="Haas B."/>
            <person name="Abouelleil A."/>
            <person name="Alvarado L."/>
            <person name="Arachchi H.M."/>
            <person name="Berlin A."/>
            <person name="Brown A."/>
            <person name="Chapman S.B."/>
            <person name="Chen Z."/>
            <person name="Dunbar C."/>
            <person name="Freedman E."/>
            <person name="Gearin G."/>
            <person name="Gellesch M."/>
            <person name="Goldberg J."/>
            <person name="Griggs A."/>
            <person name="Gujja S."/>
            <person name="Heiman D."/>
            <person name="Howarth C."/>
            <person name="Larson L."/>
            <person name="Lui A."/>
            <person name="MacDonald P.J.P."/>
            <person name="Mehta T."/>
            <person name="Montmayeur A."/>
            <person name="Murphy C."/>
            <person name="Neiman D."/>
            <person name="Pearson M."/>
            <person name="Priest M."/>
            <person name="Roberts A."/>
            <person name="Saif S."/>
            <person name="Shea T."/>
            <person name="Shenoy N."/>
            <person name="Sisk P."/>
            <person name="Stolte C."/>
            <person name="Sykes S."/>
            <person name="Yandava C."/>
            <person name="Wortman J."/>
            <person name="Nusbaum C."/>
            <person name="Birren B."/>
        </authorList>
    </citation>
    <scope>NUCLEOTIDE SEQUENCE</scope>
    <source>
        <strain>70-15</strain>
    </source>
</reference>
<dbReference type="InterPro" id="IPR016036">
    <property type="entry name" value="Malonyl_transacylase_ACP-bd"/>
</dbReference>
<dbReference type="Pfam" id="PF07993">
    <property type="entry name" value="NAD_binding_4"/>
    <property type="match status" value="1"/>
</dbReference>
<dbReference type="Gene3D" id="3.40.366.10">
    <property type="entry name" value="Malonyl-Coenzyme A Acyl Carrier Protein, domain 2"/>
    <property type="match status" value="2"/>
</dbReference>
<dbReference type="SMART" id="SM00823">
    <property type="entry name" value="PKS_PP"/>
    <property type="match status" value="1"/>
</dbReference>
<dbReference type="InterPro" id="IPR014043">
    <property type="entry name" value="Acyl_transferase_dom"/>
</dbReference>
<dbReference type="InterPro" id="IPR013120">
    <property type="entry name" value="FAR_NAD-bd"/>
</dbReference>
<keyword evidence="3" id="KW-0808">Transferase</keyword>
<feature type="region of interest" description="N-terminal hotdog fold" evidence="5">
    <location>
        <begin position="1342"/>
        <end position="1514"/>
    </location>
</feature>
<dbReference type="SUPFAM" id="SSF53901">
    <property type="entry name" value="Thiolase-like"/>
    <property type="match status" value="1"/>
</dbReference>
<dbReference type="InterPro" id="IPR036736">
    <property type="entry name" value="ACP-like_sf"/>
</dbReference>
<dbReference type="InterPro" id="IPR020841">
    <property type="entry name" value="PKS_Beta-ketoAc_synthase_dom"/>
</dbReference>
<dbReference type="Pfam" id="PF02801">
    <property type="entry name" value="Ketoacyl-synt_C"/>
    <property type="match status" value="1"/>
</dbReference>
<dbReference type="GeneID" id="2680968"/>
<dbReference type="GO" id="GO:0044550">
    <property type="term" value="P:secondary metabolite biosynthetic process"/>
    <property type="evidence" value="ECO:0007669"/>
    <property type="project" value="TreeGrafter"/>
</dbReference>
<dbReference type="OrthoDB" id="329835at2759"/>
<dbReference type="PROSITE" id="PS52004">
    <property type="entry name" value="KS3_2"/>
    <property type="match status" value="1"/>
</dbReference>
<dbReference type="GO" id="GO:0004312">
    <property type="term" value="F:fatty acid synthase activity"/>
    <property type="evidence" value="ECO:0007669"/>
    <property type="project" value="TreeGrafter"/>
</dbReference>
<dbReference type="HOGENOM" id="CLU_000022_6_2_1"/>
<dbReference type="GO" id="GO:0031177">
    <property type="term" value="F:phosphopantetheine binding"/>
    <property type="evidence" value="ECO:0007669"/>
    <property type="project" value="InterPro"/>
</dbReference>
<dbReference type="SMART" id="SM00825">
    <property type="entry name" value="PKS_KS"/>
    <property type="match status" value="1"/>
</dbReference>
<dbReference type="Gene3D" id="1.10.1200.10">
    <property type="entry name" value="ACP-like"/>
    <property type="match status" value="1"/>
</dbReference>
<evidence type="ECO:0000259" key="9">
    <source>
        <dbReference type="PROSITE" id="PS52019"/>
    </source>
</evidence>
<dbReference type="PROSITE" id="PS52019">
    <property type="entry name" value="PKS_MFAS_DH"/>
    <property type="match status" value="1"/>
</dbReference>
<dbReference type="RefSeq" id="XP_003717493.1">
    <property type="nucleotide sequence ID" value="XM_003717445.1"/>
</dbReference>
<proteinExistence type="predicted"/>
<evidence type="ECO:0000256" key="5">
    <source>
        <dbReference type="PROSITE-ProRule" id="PRU01363"/>
    </source>
</evidence>
<evidence type="ECO:0000256" key="1">
    <source>
        <dbReference type="ARBA" id="ARBA00022450"/>
    </source>
</evidence>
<dbReference type="Pfam" id="PF00550">
    <property type="entry name" value="PP-binding"/>
    <property type="match status" value="1"/>
</dbReference>
<feature type="region of interest" description="Disordered" evidence="6">
    <location>
        <begin position="1731"/>
        <end position="1752"/>
    </location>
</feature>
<dbReference type="InterPro" id="IPR050091">
    <property type="entry name" value="PKS_NRPS_Biosynth_Enz"/>
</dbReference>
<evidence type="ECO:0000256" key="6">
    <source>
        <dbReference type="SAM" id="MobiDB-lite"/>
    </source>
</evidence>
<dbReference type="Gene3D" id="3.40.50.720">
    <property type="entry name" value="NAD(P)-binding Rossmann-like Domain"/>
    <property type="match status" value="1"/>
</dbReference>